<dbReference type="AlphaFoldDB" id="A0A1D6JK16"/>
<dbReference type="SUPFAM" id="SSF49590">
    <property type="entry name" value="PHL pollen allergen"/>
    <property type="match status" value="1"/>
</dbReference>
<evidence type="ECO:0000256" key="4">
    <source>
        <dbReference type="ARBA" id="ARBA00022525"/>
    </source>
</evidence>
<dbReference type="IntAct" id="A0A1D6JK16">
    <property type="interactions" value="1"/>
</dbReference>
<evidence type="ECO:0000256" key="2">
    <source>
        <dbReference type="ARBA" id="ARBA00005650"/>
    </source>
</evidence>
<dbReference type="PaxDb" id="4577-GRMZM2G097229_P01"/>
<name>A0A1D6JK16_MAIZE</name>
<evidence type="ECO:0000256" key="1">
    <source>
        <dbReference type="ARBA" id="ARBA00004191"/>
    </source>
</evidence>
<keyword evidence="3" id="KW-0134">Cell wall</keyword>
<dbReference type="PRINTS" id="PR00829">
    <property type="entry name" value="LOLP1ALLERGN"/>
</dbReference>
<dbReference type="KEGG" id="zma:103630483"/>
<dbReference type="SUPFAM" id="SSF50685">
    <property type="entry name" value="Barwin-like endoglucanases"/>
    <property type="match status" value="1"/>
</dbReference>
<dbReference type="RefSeq" id="XP_008649756.1">
    <property type="nucleotide sequence ID" value="XM_008651534.4"/>
</dbReference>
<dbReference type="InterPro" id="IPR005795">
    <property type="entry name" value="LolPI"/>
</dbReference>
<evidence type="ECO:0000313" key="11">
    <source>
        <dbReference type="EMBL" id="ONL92597.1"/>
    </source>
</evidence>
<dbReference type="InterPro" id="IPR007112">
    <property type="entry name" value="Expansin/allergen_DPBB_dom"/>
</dbReference>
<evidence type="ECO:0000256" key="6">
    <source>
        <dbReference type="ARBA" id="ARBA00023180"/>
    </source>
</evidence>
<evidence type="ECO:0000256" key="3">
    <source>
        <dbReference type="ARBA" id="ARBA00022512"/>
    </source>
</evidence>
<dbReference type="EMBL" id="CM007647">
    <property type="protein sequence ID" value="ONL92597.1"/>
    <property type="molecule type" value="Genomic_DNA"/>
</dbReference>
<comment type="subcellular location">
    <subcellularLocation>
        <location evidence="1">Secreted</location>
        <location evidence="1">Cell wall</location>
    </subcellularLocation>
</comment>
<dbReference type="PANTHER" id="PTHR31692">
    <property type="entry name" value="EXPANSIN-B3"/>
    <property type="match status" value="1"/>
</dbReference>
<evidence type="ECO:0000256" key="8">
    <source>
        <dbReference type="SAM" id="SignalP"/>
    </source>
</evidence>
<dbReference type="OMA" id="STQVYFA"/>
<keyword evidence="6" id="KW-0325">Glycoprotein</keyword>
<dbReference type="InterPro" id="IPR036749">
    <property type="entry name" value="Expansin_CBD_sf"/>
</dbReference>
<sequence>MGMGSLLSLYLLPRAVFLLLAACCSFASGGVNNYNTSDAAARQLQWGNARATWYGQPNGAGPYDNGGACGFKNVNQYPFMAMTSCGNQPLYRDGKGCGSCYKIRCSKHAACSGRTETVVITDMNYTPGVAPYHFDLSGTAFGRLAKPGRNDDLRRAGIIDIQFARVPCEFPGLKVGFHVEEGSTQVYFAVLVEYENGDGDVVQVDLMEKRARRWTPMSQSWGSIWRLDSNHRLQPPFSIRTRTDSGKTLVARDVIPLNWRPNTFYRSIVQYSS</sequence>
<dbReference type="InterPro" id="IPR009009">
    <property type="entry name" value="RlpA-like_DPBB"/>
</dbReference>
<dbReference type="GO" id="GO:0071555">
    <property type="term" value="P:cell wall organization"/>
    <property type="evidence" value="ECO:0007669"/>
    <property type="project" value="UniProtKB-KW"/>
</dbReference>
<dbReference type="Pfam" id="PF01357">
    <property type="entry name" value="Expansin_C"/>
    <property type="match status" value="1"/>
</dbReference>
<reference evidence="12" key="3">
    <citation type="submission" date="2021-05" db="UniProtKB">
        <authorList>
            <consortium name="EnsemblPlants"/>
        </authorList>
    </citation>
    <scope>IDENTIFICATION</scope>
    <source>
        <strain evidence="12">cv. B73</strain>
    </source>
</reference>
<dbReference type="GO" id="GO:0005576">
    <property type="term" value="C:extracellular region"/>
    <property type="evidence" value="ECO:0007669"/>
    <property type="project" value="InterPro"/>
</dbReference>
<evidence type="ECO:0000313" key="13">
    <source>
        <dbReference type="Proteomes" id="UP000007305"/>
    </source>
</evidence>
<dbReference type="EnsemblPlants" id="Zm00001eb000370_T001">
    <property type="protein sequence ID" value="Zm00001eb000370_P001"/>
    <property type="gene ID" value="Zm00001eb000370"/>
</dbReference>
<comment type="similarity">
    <text evidence="2">Belongs to the expansin family. Expansin B subfamily.</text>
</comment>
<dbReference type="PANTHER" id="PTHR31692:SF20">
    <property type="entry name" value="EXPANSIN-B8"/>
    <property type="match status" value="1"/>
</dbReference>
<dbReference type="PROSITE" id="PS50843">
    <property type="entry name" value="EXPANSIN_CBD"/>
    <property type="match status" value="1"/>
</dbReference>
<evidence type="ECO:0000313" key="12">
    <source>
        <dbReference type="EnsemblPlants" id="Zm00001eb000370_P001"/>
    </source>
</evidence>
<dbReference type="PROSITE" id="PS50842">
    <property type="entry name" value="EXPANSIN_EG45"/>
    <property type="match status" value="1"/>
</dbReference>
<dbReference type="eggNOG" id="ENOG502QRTE">
    <property type="taxonomic scope" value="Eukaryota"/>
</dbReference>
<dbReference type="SMART" id="SM00837">
    <property type="entry name" value="DPBB_1"/>
    <property type="match status" value="1"/>
</dbReference>
<feature type="domain" description="Expansin-like EG45" evidence="9">
    <location>
        <begin position="66"/>
        <end position="173"/>
    </location>
</feature>
<dbReference type="CDD" id="cd22275">
    <property type="entry name" value="DPBB_EXPB_N"/>
    <property type="match status" value="1"/>
</dbReference>
<dbReference type="GeneID" id="103630483"/>
<feature type="domain" description="Expansin-like CBD" evidence="10">
    <location>
        <begin position="186"/>
        <end position="267"/>
    </location>
</feature>
<evidence type="ECO:0000256" key="5">
    <source>
        <dbReference type="ARBA" id="ARBA00022729"/>
    </source>
</evidence>
<keyword evidence="13" id="KW-1185">Reference proteome</keyword>
<dbReference type="Proteomes" id="UP000007305">
    <property type="component" value="Chromosome 1"/>
</dbReference>
<organism evidence="11">
    <name type="scientific">Zea mays</name>
    <name type="common">Maize</name>
    <dbReference type="NCBI Taxonomy" id="4577"/>
    <lineage>
        <taxon>Eukaryota</taxon>
        <taxon>Viridiplantae</taxon>
        <taxon>Streptophyta</taxon>
        <taxon>Embryophyta</taxon>
        <taxon>Tracheophyta</taxon>
        <taxon>Spermatophyta</taxon>
        <taxon>Magnoliopsida</taxon>
        <taxon>Liliopsida</taxon>
        <taxon>Poales</taxon>
        <taxon>Poaceae</taxon>
        <taxon>PACMAD clade</taxon>
        <taxon>Panicoideae</taxon>
        <taxon>Andropogonodae</taxon>
        <taxon>Andropogoneae</taxon>
        <taxon>Tripsacinae</taxon>
        <taxon>Zea</taxon>
    </lineage>
</organism>
<evidence type="ECO:0000259" key="10">
    <source>
        <dbReference type="PROSITE" id="PS50843"/>
    </source>
</evidence>
<evidence type="ECO:0007829" key="14">
    <source>
        <dbReference type="PeptideAtlas" id="A0A1D6JK16"/>
    </source>
</evidence>
<reference evidence="11 13" key="1">
    <citation type="submission" date="2015-12" db="EMBL/GenBank/DDBJ databases">
        <title>Update maize B73 reference genome by single molecule sequencing technologies.</title>
        <authorList>
            <consortium name="Maize Genome Sequencing Project"/>
            <person name="Ware D."/>
        </authorList>
    </citation>
    <scope>NUCLEOTIDE SEQUENCE [LARGE SCALE GENOMIC DNA]</scope>
    <source>
        <strain evidence="13">cv. B73</strain>
        <tissue evidence="11">Seedling</tissue>
    </source>
</reference>
<keyword evidence="7" id="KW-0961">Cell wall biogenesis/degradation</keyword>
<dbReference type="Gene3D" id="2.60.40.760">
    <property type="entry name" value="Expansin, cellulose-binding-like domain"/>
    <property type="match status" value="1"/>
</dbReference>
<feature type="chain" id="PRO_5010805695" evidence="8">
    <location>
        <begin position="30"/>
        <end position="273"/>
    </location>
</feature>
<dbReference type="OrthoDB" id="613806at2759"/>
<proteinExistence type="evidence at protein level"/>
<keyword evidence="5 8" id="KW-0732">Signal</keyword>
<evidence type="ECO:0000256" key="7">
    <source>
        <dbReference type="ARBA" id="ARBA00023316"/>
    </source>
</evidence>
<accession>A0A1D6JK16</accession>
<dbReference type="Gene3D" id="2.40.40.10">
    <property type="entry name" value="RlpA-like domain"/>
    <property type="match status" value="1"/>
</dbReference>
<gene>
    <name evidence="12" type="primary">LOC103630483</name>
    <name evidence="11" type="ORF">ZEAMMB73_Zm00001d027281</name>
</gene>
<keyword evidence="4" id="KW-0964">Secreted</keyword>
<dbReference type="Pfam" id="PF03330">
    <property type="entry name" value="DPBB_1"/>
    <property type="match status" value="1"/>
</dbReference>
<dbReference type="PRINTS" id="PR01225">
    <property type="entry name" value="EXPANSNFAMLY"/>
</dbReference>
<dbReference type="ExpressionAtlas" id="A0A1D6JK16">
    <property type="expression patterns" value="baseline and differential"/>
</dbReference>
<protein>
    <submittedName>
        <fullName evidence="11">Expansin-B4</fullName>
    </submittedName>
</protein>
<evidence type="ECO:0000259" key="9">
    <source>
        <dbReference type="PROSITE" id="PS50842"/>
    </source>
</evidence>
<dbReference type="InterPro" id="IPR036908">
    <property type="entry name" value="RlpA-like_sf"/>
</dbReference>
<dbReference type="SMR" id="A0A1D6JK16"/>
<dbReference type="InterPro" id="IPR007118">
    <property type="entry name" value="Expan_Lol_pI"/>
</dbReference>
<dbReference type="Gramene" id="Zm00001eb000370_T001">
    <property type="protein sequence ID" value="Zm00001eb000370_P001"/>
    <property type="gene ID" value="Zm00001eb000370"/>
</dbReference>
<reference evidence="12" key="2">
    <citation type="submission" date="2019-07" db="EMBL/GenBank/DDBJ databases">
        <authorList>
            <person name="Seetharam A."/>
            <person name="Woodhouse M."/>
            <person name="Cannon E."/>
        </authorList>
    </citation>
    <scope>NUCLEOTIDE SEQUENCE [LARGE SCALE GENOMIC DNA]</scope>
    <source>
        <strain evidence="12">cv. B73</strain>
    </source>
</reference>
<keyword evidence="14" id="KW-1267">Proteomics identification</keyword>
<feature type="signal peptide" evidence="8">
    <location>
        <begin position="1"/>
        <end position="29"/>
    </location>
</feature>
<dbReference type="InterPro" id="IPR007117">
    <property type="entry name" value="Expansin_CBD"/>
</dbReference>